<dbReference type="Pfam" id="PF02230">
    <property type="entry name" value="Abhydrolase_2"/>
    <property type="match status" value="1"/>
</dbReference>
<dbReference type="PANTHER" id="PTHR43037">
    <property type="entry name" value="UNNAMED PRODUCT-RELATED"/>
    <property type="match status" value="1"/>
</dbReference>
<gene>
    <name evidence="4" type="ORF">KACHI17_19620</name>
</gene>
<dbReference type="InterPro" id="IPR003140">
    <property type="entry name" value="PLipase/COase/thioEstase"/>
</dbReference>
<dbReference type="AlphaFoldDB" id="A0AAT9GKB5"/>
<feature type="domain" description="Phospholipase/carboxylesterase/thioesterase" evidence="3">
    <location>
        <begin position="58"/>
        <end position="254"/>
    </location>
</feature>
<sequence>MFVYLSKRFHMKNILSLLFLIPFSTALTAQDFSAYEKKQLIRGNDTLHYRILYPAKYKKNKAYPLVMFLHGSGERGNDNEAQLTHGAKLFLEPTNRKYFESIVIFPQCPKNMTWSKYKRSAERQWAAVDSEGDAPVSQQLVKALMDSLVDTRHVNPRRVYLGGLSMGAFGAYDLLRRYPDFFAAAFPICGIADIPLLVHNAKDVPMWIFHGEKDPVVSPEPNRELYKALMTAGAKDVTYSEYPGVAHDSWNNAFAEPKLLPWLFSQKKKMKKN</sequence>
<protein>
    <submittedName>
        <fullName evidence="4">Dienelactone hydrolase family protein</fullName>
    </submittedName>
</protein>
<dbReference type="PANTHER" id="PTHR43037:SF1">
    <property type="entry name" value="BLL1128 PROTEIN"/>
    <property type="match status" value="1"/>
</dbReference>
<name>A0AAT9GKB5_9BACT</name>
<evidence type="ECO:0000259" key="3">
    <source>
        <dbReference type="Pfam" id="PF02230"/>
    </source>
</evidence>
<evidence type="ECO:0000256" key="1">
    <source>
        <dbReference type="ARBA" id="ARBA00022729"/>
    </source>
</evidence>
<dbReference type="Gene3D" id="3.40.50.1820">
    <property type="entry name" value="alpha/beta hydrolase"/>
    <property type="match status" value="1"/>
</dbReference>
<keyword evidence="4" id="KW-0378">Hydrolase</keyword>
<dbReference type="InterPro" id="IPR050955">
    <property type="entry name" value="Plant_Biomass_Hydrol_Est"/>
</dbReference>
<reference evidence="4" key="1">
    <citation type="submission" date="2024-02" db="EMBL/GenBank/DDBJ databases">
        <title>Sediminibacterium planktonica sp. nov. and Sediminibacterium longus sp. nov., isolated from surface lake and river water.</title>
        <authorList>
            <person name="Watanabe K."/>
            <person name="Takemine S."/>
            <person name="Ishii Y."/>
            <person name="Ogata Y."/>
            <person name="Shindo C."/>
            <person name="Suda W."/>
        </authorList>
    </citation>
    <scope>NUCLEOTIDE SEQUENCE</scope>
    <source>
        <strain evidence="4">KACHI17</strain>
    </source>
</reference>
<dbReference type="EMBL" id="AP029612">
    <property type="protein sequence ID" value="BFG71081.1"/>
    <property type="molecule type" value="Genomic_DNA"/>
</dbReference>
<organism evidence="4">
    <name type="scientific">Sediminibacterium sp. KACHI17</name>
    <dbReference type="NCBI Taxonomy" id="1751071"/>
    <lineage>
        <taxon>Bacteria</taxon>
        <taxon>Pseudomonadati</taxon>
        <taxon>Bacteroidota</taxon>
        <taxon>Chitinophagia</taxon>
        <taxon>Chitinophagales</taxon>
        <taxon>Chitinophagaceae</taxon>
        <taxon>Sediminibacterium</taxon>
    </lineage>
</organism>
<accession>A0AAT9GKB5</accession>
<proteinExistence type="predicted"/>
<evidence type="ECO:0000313" key="4">
    <source>
        <dbReference type="EMBL" id="BFG71081.1"/>
    </source>
</evidence>
<feature type="chain" id="PRO_5043467885" evidence="2">
    <location>
        <begin position="30"/>
        <end position="273"/>
    </location>
</feature>
<feature type="signal peptide" evidence="2">
    <location>
        <begin position="1"/>
        <end position="29"/>
    </location>
</feature>
<dbReference type="SUPFAM" id="SSF53474">
    <property type="entry name" value="alpha/beta-Hydrolases"/>
    <property type="match status" value="1"/>
</dbReference>
<keyword evidence="1 2" id="KW-0732">Signal</keyword>
<dbReference type="InterPro" id="IPR029058">
    <property type="entry name" value="AB_hydrolase_fold"/>
</dbReference>
<dbReference type="GO" id="GO:0016787">
    <property type="term" value="F:hydrolase activity"/>
    <property type="evidence" value="ECO:0007669"/>
    <property type="project" value="UniProtKB-KW"/>
</dbReference>
<evidence type="ECO:0000256" key="2">
    <source>
        <dbReference type="SAM" id="SignalP"/>
    </source>
</evidence>